<protein>
    <recommendedName>
        <fullName evidence="3">Scytalone dehydratase-like domain-containing protein</fullName>
    </recommendedName>
</protein>
<accession>A0A9P9WB50</accession>
<keyword evidence="5" id="KW-1185">Reference proteome</keyword>
<organism evidence="4 5">
    <name type="scientific">Neoarthrinium moseri</name>
    <dbReference type="NCBI Taxonomy" id="1658444"/>
    <lineage>
        <taxon>Eukaryota</taxon>
        <taxon>Fungi</taxon>
        <taxon>Dikarya</taxon>
        <taxon>Ascomycota</taxon>
        <taxon>Pezizomycotina</taxon>
        <taxon>Sordariomycetes</taxon>
        <taxon>Xylariomycetidae</taxon>
        <taxon>Amphisphaeriales</taxon>
        <taxon>Apiosporaceae</taxon>
        <taxon>Neoarthrinium</taxon>
    </lineage>
</organism>
<proteinExistence type="inferred from homology"/>
<dbReference type="EMBL" id="JAFIMR010000048">
    <property type="protein sequence ID" value="KAI1855971.1"/>
    <property type="molecule type" value="Genomic_DNA"/>
</dbReference>
<keyword evidence="2" id="KW-0456">Lyase</keyword>
<sequence length="175" mass="20202">MSAFGIYDIPATLTFQDYLSICQCARTLADGYDRKDKARVGAVLAPDVVVDYSYVVPEWGRISYKALDFVDSWLGPQRLGVRALATQHLLGIPYFKSVTEEEIIVEWQQLASHGRRVKGQDYTHPMCKIEEISDGRSWMRQTFSKIEGQWRIKEIKPEVIYHTGDFRHIGREDEE</sequence>
<comment type="similarity">
    <text evidence="1">Belongs to the scytalone dehydratase family.</text>
</comment>
<evidence type="ECO:0000256" key="1">
    <source>
        <dbReference type="ARBA" id="ARBA00008584"/>
    </source>
</evidence>
<dbReference type="InterPro" id="IPR049884">
    <property type="entry name" value="Scytalone_dh"/>
</dbReference>
<reference evidence="4" key="1">
    <citation type="submission" date="2021-03" db="EMBL/GenBank/DDBJ databases">
        <title>Revisited historic fungal species revealed as producer of novel bioactive compounds through whole genome sequencing and comparative genomics.</title>
        <authorList>
            <person name="Vignolle G.A."/>
            <person name="Hochenegger N."/>
            <person name="Mach R.L."/>
            <person name="Mach-Aigner A.R."/>
            <person name="Javad Rahimi M."/>
            <person name="Salim K.A."/>
            <person name="Chan C.M."/>
            <person name="Lim L.B.L."/>
            <person name="Cai F."/>
            <person name="Druzhinina I.S."/>
            <person name="U'Ren J.M."/>
            <person name="Derntl C."/>
        </authorList>
    </citation>
    <scope>NUCLEOTIDE SEQUENCE</scope>
    <source>
        <strain evidence="4">TUCIM 5799</strain>
    </source>
</reference>
<dbReference type="Proteomes" id="UP000829685">
    <property type="component" value="Unassembled WGS sequence"/>
</dbReference>
<evidence type="ECO:0000256" key="2">
    <source>
        <dbReference type="ARBA" id="ARBA00023239"/>
    </source>
</evidence>
<evidence type="ECO:0000313" key="4">
    <source>
        <dbReference type="EMBL" id="KAI1855971.1"/>
    </source>
</evidence>
<dbReference type="SUPFAM" id="SSF54427">
    <property type="entry name" value="NTF2-like"/>
    <property type="match status" value="1"/>
</dbReference>
<evidence type="ECO:0000313" key="5">
    <source>
        <dbReference type="Proteomes" id="UP000829685"/>
    </source>
</evidence>
<name>A0A9P9WB50_9PEZI</name>
<dbReference type="Pfam" id="PF02982">
    <property type="entry name" value="Scytalone_dh"/>
    <property type="match status" value="1"/>
</dbReference>
<gene>
    <name evidence="4" type="ORF">JX265_012054</name>
</gene>
<feature type="domain" description="Scytalone dehydratase-like" evidence="3">
    <location>
        <begin position="12"/>
        <end position="172"/>
    </location>
</feature>
<dbReference type="InterPro" id="IPR032710">
    <property type="entry name" value="NTF2-like_dom_sf"/>
</dbReference>
<evidence type="ECO:0000259" key="3">
    <source>
        <dbReference type="Pfam" id="PF02982"/>
    </source>
</evidence>
<dbReference type="GO" id="GO:0016829">
    <property type="term" value="F:lyase activity"/>
    <property type="evidence" value="ECO:0007669"/>
    <property type="project" value="UniProtKB-KW"/>
</dbReference>
<comment type="caution">
    <text evidence="4">The sequence shown here is derived from an EMBL/GenBank/DDBJ whole genome shotgun (WGS) entry which is preliminary data.</text>
</comment>
<dbReference type="Gene3D" id="3.10.450.50">
    <property type="match status" value="1"/>
</dbReference>
<dbReference type="AlphaFoldDB" id="A0A9P9WB50"/>